<evidence type="ECO:0000313" key="2">
    <source>
        <dbReference type="Proteomes" id="UP000248066"/>
    </source>
</evidence>
<reference evidence="1 2" key="1">
    <citation type="submission" date="2017-10" db="EMBL/GenBank/DDBJ databases">
        <title>Bacillus sp. nov., a halophilic bacterium isolated from a Yangshapao Lake.</title>
        <authorList>
            <person name="Wang H."/>
        </authorList>
    </citation>
    <scope>NUCLEOTIDE SEQUENCE [LARGE SCALE GENOMIC DNA]</scope>
    <source>
        <strain evidence="1 2">YSP-3</strain>
    </source>
</reference>
<accession>A0A2W0HHL2</accession>
<organism evidence="1 2">
    <name type="scientific">Alteribacter lacisalsi</name>
    <dbReference type="NCBI Taxonomy" id="2045244"/>
    <lineage>
        <taxon>Bacteria</taxon>
        <taxon>Bacillati</taxon>
        <taxon>Bacillota</taxon>
        <taxon>Bacilli</taxon>
        <taxon>Bacillales</taxon>
        <taxon>Bacillaceae</taxon>
        <taxon>Alteribacter</taxon>
    </lineage>
</organism>
<proteinExistence type="predicted"/>
<dbReference type="Proteomes" id="UP000248066">
    <property type="component" value="Unassembled WGS sequence"/>
</dbReference>
<comment type="caution">
    <text evidence="1">The sequence shown here is derived from an EMBL/GenBank/DDBJ whole genome shotgun (WGS) entry which is preliminary data.</text>
</comment>
<keyword evidence="2" id="KW-1185">Reference proteome</keyword>
<gene>
    <name evidence="1" type="ORF">CR205_11975</name>
</gene>
<dbReference type="EMBL" id="PDOF01000002">
    <property type="protein sequence ID" value="PYZ96432.1"/>
    <property type="molecule type" value="Genomic_DNA"/>
</dbReference>
<sequence>MTVVIFMLLTACGEAAVQGGDCGLSFLEEAGYEIISLERSGTITFTEKNLNDLPHQQIWAVQNVEPEYYLNEPLVTCTFTIRNHPHDIMFDKGVTLVTVLLSGSEVIGGWSSPVASKDTLIGAPYSIDGRTAEEVQN</sequence>
<name>A0A2W0HHL2_9BACI</name>
<evidence type="ECO:0000313" key="1">
    <source>
        <dbReference type="EMBL" id="PYZ96432.1"/>
    </source>
</evidence>
<dbReference type="AlphaFoldDB" id="A0A2W0HHL2"/>
<protein>
    <submittedName>
        <fullName evidence="1">Uncharacterized protein</fullName>
    </submittedName>
</protein>